<feature type="compositionally biased region" description="Basic residues" evidence="1">
    <location>
        <begin position="156"/>
        <end position="170"/>
    </location>
</feature>
<dbReference type="EMBL" id="KN833073">
    <property type="protein sequence ID" value="KIM73822.1"/>
    <property type="molecule type" value="Genomic_DNA"/>
</dbReference>
<proteinExistence type="predicted"/>
<dbReference type="InParanoid" id="A0A0C3B919"/>
<evidence type="ECO:0000313" key="3">
    <source>
        <dbReference type="Proteomes" id="UP000054166"/>
    </source>
</evidence>
<accession>A0A0C3B919</accession>
<dbReference type="HOGENOM" id="CLU_1200241_0_0_1"/>
<feature type="region of interest" description="Disordered" evidence="1">
    <location>
        <begin position="146"/>
        <end position="181"/>
    </location>
</feature>
<dbReference type="AlphaFoldDB" id="A0A0C3B919"/>
<evidence type="ECO:0000256" key="1">
    <source>
        <dbReference type="SAM" id="MobiDB-lite"/>
    </source>
</evidence>
<dbReference type="Proteomes" id="UP000054166">
    <property type="component" value="Unassembled WGS sequence"/>
</dbReference>
<evidence type="ECO:0000313" key="2">
    <source>
        <dbReference type="EMBL" id="KIM73822.1"/>
    </source>
</evidence>
<keyword evidence="3" id="KW-1185">Reference proteome</keyword>
<feature type="compositionally biased region" description="Basic and acidic residues" evidence="1">
    <location>
        <begin position="7"/>
        <end position="27"/>
    </location>
</feature>
<reference evidence="3" key="2">
    <citation type="submission" date="2015-01" db="EMBL/GenBank/DDBJ databases">
        <title>Evolutionary Origins and Diversification of the Mycorrhizal Mutualists.</title>
        <authorList>
            <consortium name="DOE Joint Genome Institute"/>
            <consortium name="Mycorrhizal Genomics Consortium"/>
            <person name="Kohler A."/>
            <person name="Kuo A."/>
            <person name="Nagy L.G."/>
            <person name="Floudas D."/>
            <person name="Copeland A."/>
            <person name="Barry K.W."/>
            <person name="Cichocki N."/>
            <person name="Veneault-Fourrey C."/>
            <person name="LaButti K."/>
            <person name="Lindquist E.A."/>
            <person name="Lipzen A."/>
            <person name="Lundell T."/>
            <person name="Morin E."/>
            <person name="Murat C."/>
            <person name="Riley R."/>
            <person name="Ohm R."/>
            <person name="Sun H."/>
            <person name="Tunlid A."/>
            <person name="Henrissat B."/>
            <person name="Grigoriev I.V."/>
            <person name="Hibbett D.S."/>
            <person name="Martin F."/>
        </authorList>
    </citation>
    <scope>NUCLEOTIDE SEQUENCE [LARGE SCALE GENOMIC DNA]</scope>
    <source>
        <strain evidence="3">F 1598</strain>
    </source>
</reference>
<gene>
    <name evidence="2" type="ORF">PILCRDRAFT_828791</name>
</gene>
<sequence length="231" mass="24806">MEEEEERVGKKSKVEVVDTKGKGKDVDMSSAEHQNRPTSILPSLDFPTEYQTPALLLSALSAYYLRSRLSNSFTATYSILSTANPPITLEQRVEMVSAEVWKSLWCVGVSVFGVFDRLNPIAKSTTTRSSSQTFACLLPNPSTITTTITTTSQKPHPNRSKSKTKTKTKPKNTGTGAGAGQTGLKTKLIAGGGMDMGSGCGRTITICVEDDWSHPLGVGGQRVFVRVGVGC</sequence>
<name>A0A0C3B919_PILCF</name>
<organism evidence="2 3">
    <name type="scientific">Piloderma croceum (strain F 1598)</name>
    <dbReference type="NCBI Taxonomy" id="765440"/>
    <lineage>
        <taxon>Eukaryota</taxon>
        <taxon>Fungi</taxon>
        <taxon>Dikarya</taxon>
        <taxon>Basidiomycota</taxon>
        <taxon>Agaricomycotina</taxon>
        <taxon>Agaricomycetes</taxon>
        <taxon>Agaricomycetidae</taxon>
        <taxon>Atheliales</taxon>
        <taxon>Atheliaceae</taxon>
        <taxon>Piloderma</taxon>
    </lineage>
</organism>
<feature type="region of interest" description="Disordered" evidence="1">
    <location>
        <begin position="1"/>
        <end position="44"/>
    </location>
</feature>
<protein>
    <submittedName>
        <fullName evidence="2">Uncharacterized protein</fullName>
    </submittedName>
</protein>
<reference evidence="2 3" key="1">
    <citation type="submission" date="2014-04" db="EMBL/GenBank/DDBJ databases">
        <authorList>
            <consortium name="DOE Joint Genome Institute"/>
            <person name="Kuo A."/>
            <person name="Tarkka M."/>
            <person name="Buscot F."/>
            <person name="Kohler A."/>
            <person name="Nagy L.G."/>
            <person name="Floudas D."/>
            <person name="Copeland A."/>
            <person name="Barry K.W."/>
            <person name="Cichocki N."/>
            <person name="Veneault-Fourrey C."/>
            <person name="LaButti K."/>
            <person name="Lindquist E.A."/>
            <person name="Lipzen A."/>
            <person name="Lundell T."/>
            <person name="Morin E."/>
            <person name="Murat C."/>
            <person name="Sun H."/>
            <person name="Tunlid A."/>
            <person name="Henrissat B."/>
            <person name="Grigoriev I.V."/>
            <person name="Hibbett D.S."/>
            <person name="Martin F."/>
            <person name="Nordberg H.P."/>
            <person name="Cantor M.N."/>
            <person name="Hua S.X."/>
        </authorList>
    </citation>
    <scope>NUCLEOTIDE SEQUENCE [LARGE SCALE GENOMIC DNA]</scope>
    <source>
        <strain evidence="2 3">F 1598</strain>
    </source>
</reference>